<sequence>MEFKVFEDKSGAFIFSAPGAQETSDKFDLLVEAFKDDRITQKRMTAICEKMIHDFPPLLQPYRILATIQLAKGKHAKALETAVRGLGAVNSMFPDDFAGPIPWHHNGNRPYLDLLKTILLCYIAGKKYEKAVEWCDMIKRADPDDSCGIRFVFGHVLLRSGESEKAQAWFADHGTEYSPYFYELGLCLVEQEKFIEAATAFRRGIAINPYIAELIFNGHRPNPYAIMHFWANEEPPLAAQYLGAYGAIWEEALVAQRFLYWLFNQSDVMAERSVLMACREQRSLDMDLPPPEPQVAHYRSLLAAIDDKLSFDIVQRRPNGDGEMEWPWQVYR</sequence>
<proteinExistence type="predicted"/>
<evidence type="ECO:0000313" key="2">
    <source>
        <dbReference type="EMBL" id="MTW13873.1"/>
    </source>
</evidence>
<gene>
    <name evidence="2" type="ORF">GM658_24985</name>
</gene>
<accession>A0A6L6QQQ6</accession>
<dbReference type="PROSITE" id="PS50005">
    <property type="entry name" value="TPR"/>
    <property type="match status" value="1"/>
</dbReference>
<evidence type="ECO:0008006" key="4">
    <source>
        <dbReference type="Google" id="ProtNLM"/>
    </source>
</evidence>
<evidence type="ECO:0000256" key="1">
    <source>
        <dbReference type="PROSITE-ProRule" id="PRU00339"/>
    </source>
</evidence>
<comment type="caution">
    <text evidence="2">The sequence shown here is derived from an EMBL/GenBank/DDBJ whole genome shotgun (WGS) entry which is preliminary data.</text>
</comment>
<dbReference type="Gene3D" id="1.25.40.10">
    <property type="entry name" value="Tetratricopeptide repeat domain"/>
    <property type="match status" value="1"/>
</dbReference>
<dbReference type="EMBL" id="WNKX01000029">
    <property type="protein sequence ID" value="MTW13873.1"/>
    <property type="molecule type" value="Genomic_DNA"/>
</dbReference>
<keyword evidence="3" id="KW-1185">Reference proteome</keyword>
<reference evidence="2 3" key="1">
    <citation type="submission" date="2019-11" db="EMBL/GenBank/DDBJ databases">
        <title>Type strains purchased from KCTC, JCM and DSMZ.</title>
        <authorList>
            <person name="Lu H."/>
        </authorList>
    </citation>
    <scope>NUCLEOTIDE SEQUENCE [LARGE SCALE GENOMIC DNA]</scope>
    <source>
        <strain evidence="2 3">JCM 31587</strain>
    </source>
</reference>
<feature type="repeat" description="TPR" evidence="1">
    <location>
        <begin position="178"/>
        <end position="211"/>
    </location>
</feature>
<dbReference type="OrthoDB" id="6399948at2"/>
<protein>
    <recommendedName>
        <fullName evidence="4">Tetratricopeptide repeat protein</fullName>
    </recommendedName>
</protein>
<dbReference type="RefSeq" id="WP_155456787.1">
    <property type="nucleotide sequence ID" value="NZ_WNKX01000029.1"/>
</dbReference>
<name>A0A6L6QQQ6_9BURK</name>
<dbReference type="InterPro" id="IPR011990">
    <property type="entry name" value="TPR-like_helical_dom_sf"/>
</dbReference>
<dbReference type="SMART" id="SM00028">
    <property type="entry name" value="TPR"/>
    <property type="match status" value="3"/>
</dbReference>
<evidence type="ECO:0000313" key="3">
    <source>
        <dbReference type="Proteomes" id="UP000472320"/>
    </source>
</evidence>
<dbReference type="InterPro" id="IPR019734">
    <property type="entry name" value="TPR_rpt"/>
</dbReference>
<keyword evidence="1" id="KW-0802">TPR repeat</keyword>
<dbReference type="Proteomes" id="UP000472320">
    <property type="component" value="Unassembled WGS sequence"/>
</dbReference>
<dbReference type="SUPFAM" id="SSF48452">
    <property type="entry name" value="TPR-like"/>
    <property type="match status" value="1"/>
</dbReference>
<dbReference type="AlphaFoldDB" id="A0A6L6QQQ6"/>
<organism evidence="2 3">
    <name type="scientific">Massilia eburnea</name>
    <dbReference type="NCBI Taxonomy" id="1776165"/>
    <lineage>
        <taxon>Bacteria</taxon>
        <taxon>Pseudomonadati</taxon>
        <taxon>Pseudomonadota</taxon>
        <taxon>Betaproteobacteria</taxon>
        <taxon>Burkholderiales</taxon>
        <taxon>Oxalobacteraceae</taxon>
        <taxon>Telluria group</taxon>
        <taxon>Massilia</taxon>
    </lineage>
</organism>